<keyword evidence="2" id="KW-1185">Reference proteome</keyword>
<sequence>MPQTVRYHCLNCGHNFSCEILTHDELRDARSQLKSLSPVHCPQCNRTDLRRE</sequence>
<dbReference type="AlphaFoldDB" id="A0A3L7JBM5"/>
<comment type="caution">
    <text evidence="1">The sequence shown here is derived from an EMBL/GenBank/DDBJ whole genome shotgun (WGS) entry which is preliminary data.</text>
</comment>
<organism evidence="1 2">
    <name type="scientific">Notoacmeibacter ruber</name>
    <dbReference type="NCBI Taxonomy" id="2670375"/>
    <lineage>
        <taxon>Bacteria</taxon>
        <taxon>Pseudomonadati</taxon>
        <taxon>Pseudomonadota</taxon>
        <taxon>Alphaproteobacteria</taxon>
        <taxon>Hyphomicrobiales</taxon>
        <taxon>Notoacmeibacteraceae</taxon>
        <taxon>Notoacmeibacter</taxon>
    </lineage>
</organism>
<protein>
    <submittedName>
        <fullName evidence="1">Zinc ribbon domain-containing protein</fullName>
    </submittedName>
</protein>
<gene>
    <name evidence="1" type="ORF">D8780_07325</name>
</gene>
<name>A0A3L7JBM5_9HYPH</name>
<reference evidence="1 2" key="1">
    <citation type="submission" date="2018-10" db="EMBL/GenBank/DDBJ databases">
        <title>Notoacmeibacter sp. M2BS9Y-3-1, whole genome shotgun sequence.</title>
        <authorList>
            <person name="Tuo L."/>
        </authorList>
    </citation>
    <scope>NUCLEOTIDE SEQUENCE [LARGE SCALE GENOMIC DNA]</scope>
    <source>
        <strain evidence="1 2">M2BS9Y-3-1</strain>
    </source>
</reference>
<evidence type="ECO:0000313" key="1">
    <source>
        <dbReference type="EMBL" id="RLQ88043.1"/>
    </source>
</evidence>
<dbReference type="Proteomes" id="UP000281094">
    <property type="component" value="Unassembled WGS sequence"/>
</dbReference>
<evidence type="ECO:0000313" key="2">
    <source>
        <dbReference type="Proteomes" id="UP000281094"/>
    </source>
</evidence>
<dbReference type="Gene3D" id="2.20.28.30">
    <property type="entry name" value="RNA polymerase ii, chain L"/>
    <property type="match status" value="1"/>
</dbReference>
<accession>A0A3L7JBM5</accession>
<dbReference type="EMBL" id="RCWN01000001">
    <property type="protein sequence ID" value="RLQ88043.1"/>
    <property type="molecule type" value="Genomic_DNA"/>
</dbReference>
<proteinExistence type="predicted"/>